<proteinExistence type="predicted"/>
<keyword evidence="2" id="KW-1185">Reference proteome</keyword>
<evidence type="ECO:0000313" key="1">
    <source>
        <dbReference type="EMBL" id="MFF4771666.1"/>
    </source>
</evidence>
<dbReference type="Proteomes" id="UP001602119">
    <property type="component" value="Unassembled WGS sequence"/>
</dbReference>
<name>A0ABW6UY77_MICFU</name>
<comment type="caution">
    <text evidence="1">The sequence shown here is derived from an EMBL/GenBank/DDBJ whole genome shotgun (WGS) entry which is preliminary data.</text>
</comment>
<evidence type="ECO:0000313" key="2">
    <source>
        <dbReference type="Proteomes" id="UP001602119"/>
    </source>
</evidence>
<organism evidence="1 2">
    <name type="scientific">Microtetraspora fusca</name>
    <dbReference type="NCBI Taxonomy" id="1997"/>
    <lineage>
        <taxon>Bacteria</taxon>
        <taxon>Bacillati</taxon>
        <taxon>Actinomycetota</taxon>
        <taxon>Actinomycetes</taxon>
        <taxon>Streptosporangiales</taxon>
        <taxon>Streptosporangiaceae</taxon>
        <taxon>Microtetraspora</taxon>
    </lineage>
</organism>
<accession>A0ABW6UY77</accession>
<dbReference type="RefSeq" id="WP_387340270.1">
    <property type="nucleotide sequence ID" value="NZ_JBIAXI010000001.1"/>
</dbReference>
<dbReference type="EMBL" id="JBIAXI010000001">
    <property type="protein sequence ID" value="MFF4771666.1"/>
    <property type="molecule type" value="Genomic_DNA"/>
</dbReference>
<reference evidence="1 2" key="1">
    <citation type="submission" date="2024-10" db="EMBL/GenBank/DDBJ databases">
        <title>The Natural Products Discovery Center: Release of the First 8490 Sequenced Strains for Exploring Actinobacteria Biosynthetic Diversity.</title>
        <authorList>
            <person name="Kalkreuter E."/>
            <person name="Kautsar S.A."/>
            <person name="Yang D."/>
            <person name="Bader C.D."/>
            <person name="Teijaro C.N."/>
            <person name="Fluegel L."/>
            <person name="Davis C.M."/>
            <person name="Simpson J.R."/>
            <person name="Lauterbach L."/>
            <person name="Steele A.D."/>
            <person name="Gui C."/>
            <person name="Meng S."/>
            <person name="Li G."/>
            <person name="Viehrig K."/>
            <person name="Ye F."/>
            <person name="Su P."/>
            <person name="Kiefer A.F."/>
            <person name="Nichols A."/>
            <person name="Cepeda A.J."/>
            <person name="Yan W."/>
            <person name="Fan B."/>
            <person name="Jiang Y."/>
            <person name="Adhikari A."/>
            <person name="Zheng C.-J."/>
            <person name="Schuster L."/>
            <person name="Cowan T.M."/>
            <person name="Smanski M.J."/>
            <person name="Chevrette M.G."/>
            <person name="De Carvalho L.P.S."/>
            <person name="Shen B."/>
        </authorList>
    </citation>
    <scope>NUCLEOTIDE SEQUENCE [LARGE SCALE GENOMIC DNA]</scope>
    <source>
        <strain evidence="1 2">NPDC001281</strain>
    </source>
</reference>
<sequence>MHAVHARLAPVVHAHVEFLLMMAANGGTGTVSLHGVTVAAS</sequence>
<gene>
    <name evidence="1" type="ORF">ACFY05_02270</name>
</gene>
<protein>
    <submittedName>
        <fullName evidence="1">Uncharacterized protein</fullName>
    </submittedName>
</protein>